<dbReference type="EMBL" id="CM056813">
    <property type="protein sequence ID" value="KAJ8639180.1"/>
    <property type="molecule type" value="Genomic_DNA"/>
</dbReference>
<protein>
    <submittedName>
        <fullName evidence="1">Uncharacterized protein</fullName>
    </submittedName>
</protein>
<keyword evidence="2" id="KW-1185">Reference proteome</keyword>
<comment type="caution">
    <text evidence="1">The sequence shown here is derived from an EMBL/GenBank/DDBJ whole genome shotgun (WGS) entry which is preliminary data.</text>
</comment>
<reference evidence="1 2" key="1">
    <citation type="journal article" date="2022" name="Hortic Res">
        <title>A haplotype resolved chromosomal level avocado genome allows analysis of novel avocado genes.</title>
        <authorList>
            <person name="Nath O."/>
            <person name="Fletcher S.J."/>
            <person name="Hayward A."/>
            <person name="Shaw L.M."/>
            <person name="Masouleh A.K."/>
            <person name="Furtado A."/>
            <person name="Henry R.J."/>
            <person name="Mitter N."/>
        </authorList>
    </citation>
    <scope>NUCLEOTIDE SEQUENCE [LARGE SCALE GENOMIC DNA]</scope>
    <source>
        <strain evidence="2">cv. Hass</strain>
    </source>
</reference>
<name>A0ACC2M0M2_PERAE</name>
<accession>A0ACC2M0M2</accession>
<organism evidence="1 2">
    <name type="scientific">Persea americana</name>
    <name type="common">Avocado</name>
    <dbReference type="NCBI Taxonomy" id="3435"/>
    <lineage>
        <taxon>Eukaryota</taxon>
        <taxon>Viridiplantae</taxon>
        <taxon>Streptophyta</taxon>
        <taxon>Embryophyta</taxon>
        <taxon>Tracheophyta</taxon>
        <taxon>Spermatophyta</taxon>
        <taxon>Magnoliopsida</taxon>
        <taxon>Magnoliidae</taxon>
        <taxon>Laurales</taxon>
        <taxon>Lauraceae</taxon>
        <taxon>Persea</taxon>
    </lineage>
</organism>
<gene>
    <name evidence="1" type="ORF">MRB53_015874</name>
</gene>
<evidence type="ECO:0000313" key="1">
    <source>
        <dbReference type="EMBL" id="KAJ8639180.1"/>
    </source>
</evidence>
<evidence type="ECO:0000313" key="2">
    <source>
        <dbReference type="Proteomes" id="UP001234297"/>
    </source>
</evidence>
<sequence>MSNGSHHASRKRKDRDGPGAAEAEPTPNRLLAGYLAHEFLARGTLLGQRWDPDRPEAEAEAEAEPEPRRPSQDPVAADLKPEPIEPQVYAEVACLMKDEGAHVQGVVNPSQLVQWLQRM</sequence>
<proteinExistence type="predicted"/>
<dbReference type="Proteomes" id="UP001234297">
    <property type="component" value="Chromosome 5"/>
</dbReference>